<keyword evidence="5" id="KW-0472">Membrane</keyword>
<evidence type="ECO:0000313" key="8">
    <source>
        <dbReference type="EMBL" id="CAK0875024.1"/>
    </source>
</evidence>
<evidence type="ECO:0000256" key="2">
    <source>
        <dbReference type="ARBA" id="ARBA00022692"/>
    </source>
</evidence>
<comment type="subcellular location">
    <subcellularLocation>
        <location evidence="1">Membrane</location>
    </subcellularLocation>
</comment>
<keyword evidence="3" id="KW-0677">Repeat</keyword>
<dbReference type="InterPro" id="IPR002859">
    <property type="entry name" value="PKD/REJ-like"/>
</dbReference>
<dbReference type="Proteomes" id="UP001189429">
    <property type="component" value="Unassembled WGS sequence"/>
</dbReference>
<feature type="compositionally biased region" description="Basic residues" evidence="6">
    <location>
        <begin position="1553"/>
        <end position="1566"/>
    </location>
</feature>
<name>A0ABN9VNS0_9DINO</name>
<protein>
    <recommendedName>
        <fullName evidence="7">WSC domain-containing protein</fullName>
    </recommendedName>
</protein>
<keyword evidence="2" id="KW-0812">Transmembrane</keyword>
<comment type="caution">
    <text evidence="8">The sequence shown here is derived from an EMBL/GenBank/DDBJ whole genome shotgun (WGS) entry which is preliminary data.</text>
</comment>
<evidence type="ECO:0000256" key="3">
    <source>
        <dbReference type="ARBA" id="ARBA00022737"/>
    </source>
</evidence>
<evidence type="ECO:0000256" key="5">
    <source>
        <dbReference type="ARBA" id="ARBA00023136"/>
    </source>
</evidence>
<evidence type="ECO:0000256" key="1">
    <source>
        <dbReference type="ARBA" id="ARBA00004370"/>
    </source>
</evidence>
<dbReference type="PROSITE" id="PS51212">
    <property type="entry name" value="WSC"/>
    <property type="match status" value="1"/>
</dbReference>
<feature type="non-terminal residue" evidence="8">
    <location>
        <position position="1566"/>
    </location>
</feature>
<dbReference type="InterPro" id="IPR002889">
    <property type="entry name" value="WSC_carb-bd"/>
</dbReference>
<evidence type="ECO:0000256" key="6">
    <source>
        <dbReference type="SAM" id="MobiDB-lite"/>
    </source>
</evidence>
<evidence type="ECO:0000256" key="4">
    <source>
        <dbReference type="ARBA" id="ARBA00022989"/>
    </source>
</evidence>
<dbReference type="PANTHER" id="PTHR46730:SF1">
    <property type="entry name" value="PLAT DOMAIN-CONTAINING PROTEIN"/>
    <property type="match status" value="1"/>
</dbReference>
<evidence type="ECO:0000313" key="9">
    <source>
        <dbReference type="Proteomes" id="UP001189429"/>
    </source>
</evidence>
<sequence length="1566" mass="170163">MAVAAGPAAVRPALGAAKVLRQSLDGPAARSALVLLAAALTWRSVDGFVIDAVEHRPTFYGDDAVAGPPTDLRVEKLSDSGYDSQYDSSVQISRFTYIGCFEAAISMGPLVQYVESSGAADPWECIEACREVNSLNNTMRPIVAVSDSTCVCAQDDISLFTEETGASICTNRCKYYENPLCGGPPSTVRPGMTYYGVYREYDFQSMSTQGAYDPWRYIFYTVVAIKETSISGGIGAPYGVMPERYFLHAASTTNGSALFQYALERPIGGLIYGLQYDIDSNRLVGLFTSSSVGRIENASVWTYALATINIYASNWEYVVLSLQLSDIAITLSTSSSYLNYNGVSAIMSVGHDLYLFTQGDNAVQKQDIADRLYIVTIPSGKIMFQAPLYFRVVQLFTNEKYGDITAIGPRYLSGTISGAHQYLYLGRIYNDSTTDPWSSAVDWPFSPNNPTYVTPVANTQDLMLFPGTCASEHLYNTSAIAYRYVPQVASQAAITVAVVDISTGSWTNWCNSGTCQGSMDPEIPFASIINREPGIPLTLKSPAFDSVRFSLDGSTITVTFDRATLKGALPVDTDGNYIPDYVDYTTEQTGIFDCARAFATDTITLLGPYDETYCQWITADAIQIKLPATGSNVEVGDSLFLLPNVIYTVPQNEEWSAAASGGYPISPPDPLVPPVAVLSGATTVDDCSPVVISVVESYNIGGSATYSWTWLTETNDQNNPIDLTNSPDREFDEQRIALIQAALAEATAMNNVTLTLPADYLEGAASYIIVLTLAGQWEAETSKEITITKLNFPAPSVYVAGEDTVYKKRTETTALKAICTPSMCETNVEEKLGYLWISDDDKLDLADLGIVATSSSLSISPYTLAPPGVESTATYNEYRFTVQCFVDSEVGRLEENRASDTVIVQVYRSDVYVQFNTGTRAMTQGDVLVIDARGSQDPDYPTADGFTFQGTFMWWCLDPARATCFGGEDGLLGSTTNLLDCSYDLGNKITEGGTTYYVPIFTDYIYCKYNRGTLMVDTTHFETGEYKFTVEITHYDGRQASADIYITIVDEDIPRITLEILNTQVMYPVTSSINIEGTVEGDVDASATYSWTIFAYVRNPEYNAEEAAAAENDPTNSYNIDEFTFVEQASVFDLSDTSKFVWDPITPNLEIKANVLQASTVYSFQLNVHIGDVSGFSSIEFQTAGLAPLNGALLCDPMDGSIDTPRTITAPDWSATDSPLSYSFGYINNVGGDAVPVQLSSGALPLSEITVSYLPEGEASTDYSLWLFVDVATPFGATTRAQLQINVRPTDDPDSAVTNILEDAANADGADVVNVLNVALSIDPSDPAIQSQVLGILTDAQGDIPATSQELLAQINLLATMVDAGGDGDEVLTMLETLINQGEQYFTTDANSDGDPLASLAFYALGGILPDAADEAEAAARRYRTRRLGAKPARSLFDLFQKPSLDMSHRSSARRLEAERLQELRDAGRQRSNHPPPRGFGQPVHACPTAFCDRPALACFSGKKVSVCCDAPNAETLCNEPPCWFRGLVCPSDPGPVPLRSERRVRPSTSRQVKARCRRLAPPRPI</sequence>
<organism evidence="8 9">
    <name type="scientific">Prorocentrum cordatum</name>
    <dbReference type="NCBI Taxonomy" id="2364126"/>
    <lineage>
        <taxon>Eukaryota</taxon>
        <taxon>Sar</taxon>
        <taxon>Alveolata</taxon>
        <taxon>Dinophyceae</taxon>
        <taxon>Prorocentrales</taxon>
        <taxon>Prorocentraceae</taxon>
        <taxon>Prorocentrum</taxon>
    </lineage>
</organism>
<dbReference type="Pfam" id="PF02010">
    <property type="entry name" value="REJ"/>
    <property type="match status" value="1"/>
</dbReference>
<gene>
    <name evidence="8" type="ORF">PCOR1329_LOCUS59772</name>
</gene>
<evidence type="ECO:0000259" key="7">
    <source>
        <dbReference type="PROSITE" id="PS51212"/>
    </source>
</evidence>
<dbReference type="PANTHER" id="PTHR46730">
    <property type="entry name" value="POLYCYSTIN-1"/>
    <property type="match status" value="1"/>
</dbReference>
<feature type="domain" description="WSC" evidence="7">
    <location>
        <begin position="94"/>
        <end position="201"/>
    </location>
</feature>
<dbReference type="EMBL" id="CAUYUJ010017463">
    <property type="protein sequence ID" value="CAK0875024.1"/>
    <property type="molecule type" value="Genomic_DNA"/>
</dbReference>
<feature type="region of interest" description="Disordered" evidence="6">
    <location>
        <begin position="1536"/>
        <end position="1566"/>
    </location>
</feature>
<proteinExistence type="predicted"/>
<keyword evidence="9" id="KW-1185">Reference proteome</keyword>
<keyword evidence="4" id="KW-1133">Transmembrane helix</keyword>
<reference evidence="8" key="1">
    <citation type="submission" date="2023-10" db="EMBL/GenBank/DDBJ databases">
        <authorList>
            <person name="Chen Y."/>
            <person name="Shah S."/>
            <person name="Dougan E. K."/>
            <person name="Thang M."/>
            <person name="Chan C."/>
        </authorList>
    </citation>
    <scope>NUCLEOTIDE SEQUENCE [LARGE SCALE GENOMIC DNA]</scope>
</reference>
<accession>A0ABN9VNS0</accession>